<dbReference type="PRINTS" id="PR00821">
    <property type="entry name" value="TAGLIPASE"/>
</dbReference>
<dbReference type="Pfam" id="PF00151">
    <property type="entry name" value="Lipase"/>
    <property type="match status" value="1"/>
</dbReference>
<feature type="binding site" evidence="5">
    <location>
        <position position="243"/>
    </location>
    <ligand>
        <name>Ca(2+)</name>
        <dbReference type="ChEBI" id="CHEBI:29108"/>
    </ligand>
</feature>
<evidence type="ECO:0000256" key="6">
    <source>
        <dbReference type="RuleBase" id="RU004262"/>
    </source>
</evidence>
<comment type="similarity">
    <text evidence="2 6">Belongs to the AB hydrolase superfamily. Lipase family.</text>
</comment>
<keyword evidence="5" id="KW-0479">Metal-binding</keyword>
<dbReference type="PANTHER" id="PTHR11610:SF185">
    <property type="entry name" value="LD47264P"/>
    <property type="match status" value="1"/>
</dbReference>
<sequence>MYVANTTGGLMLQTMLYLANHTSRAAVNTLIDLPPAPKSDINEVKCFGVYGCFPINGPWNTVTRSINVHPQKPSEIEPHFTLYTRPALDQPKYLDLNDPDSVQNMGINRKGKIYLLVHGYLESGEIQWMLDMAKALLKHEPEGEAAVISIDWGGGASPPYVQAVANIRLVGAITAHVVHMLYEELGLPNLDNVHIIGHSLGAHLSGYAGYHLQRDFGLKVARITGLDPAAPLFTDTDPIVRLDRTDAHFVDIVHTDANPLMKGGLGINQRLGHVDFFPNGGFDNPGCDKKLQDVMKSNRKATLFTTMQQFLGCNHIRSQQFFTESIGTQCPFMGITCDSFDSFKEFKCTSCDDPGHTCLRMGFHSQEDYQEQVERGELRQGDSPGVFYLTTGDSKPFCRLHYRITVRVSSHDESTLHGGEVGILSIRLHEAAAAAAAGHDRKKKATTELMKFSHKAMYFEPGYEYKALVPGKELQEPDHATVYWEYPTSILNPLTWRILSSPRIYLEYILIESMESSDLYLKLCPQHEGAILSGAENVLRTSYCKD</sequence>
<name>A0A6I8UFV3_DROPS</name>
<feature type="active site" description="Nucleophile" evidence="4">
    <location>
        <position position="199"/>
    </location>
</feature>
<dbReference type="Proteomes" id="UP000001819">
    <property type="component" value="Chromosome X"/>
</dbReference>
<dbReference type="Gene3D" id="3.40.50.1820">
    <property type="entry name" value="alpha/beta hydrolase"/>
    <property type="match status" value="1"/>
</dbReference>
<evidence type="ECO:0000256" key="5">
    <source>
        <dbReference type="PIRSR" id="PIRSR000865-2"/>
    </source>
</evidence>
<dbReference type="RefSeq" id="XP_001354849.2">
    <property type="nucleotide sequence ID" value="XM_001354813.4"/>
</dbReference>
<dbReference type="InterPro" id="IPR029058">
    <property type="entry name" value="AB_hydrolase_fold"/>
</dbReference>
<keyword evidence="8" id="KW-1185">Reference proteome</keyword>
<feature type="active site" description="Charge relay system" evidence="4">
    <location>
        <position position="315"/>
    </location>
</feature>
<keyword evidence="5" id="KW-0106">Calcium</keyword>
<gene>
    <name evidence="9" type="primary">LOC4815389</name>
</gene>
<dbReference type="InterPro" id="IPR013818">
    <property type="entry name" value="Lipase"/>
</dbReference>
<protein>
    <submittedName>
        <fullName evidence="9">Pancreatic triacylglycerol lipase</fullName>
    </submittedName>
</protein>
<dbReference type="GO" id="GO:0016298">
    <property type="term" value="F:lipase activity"/>
    <property type="evidence" value="ECO:0007669"/>
    <property type="project" value="InterPro"/>
</dbReference>
<dbReference type="KEGG" id="dpo:4815389"/>
<accession>A0A6I8UFV3</accession>
<organism evidence="8 9">
    <name type="scientific">Drosophila pseudoobscura pseudoobscura</name>
    <name type="common">Fruit fly</name>
    <dbReference type="NCBI Taxonomy" id="46245"/>
    <lineage>
        <taxon>Eukaryota</taxon>
        <taxon>Metazoa</taxon>
        <taxon>Ecdysozoa</taxon>
        <taxon>Arthropoda</taxon>
        <taxon>Hexapoda</taxon>
        <taxon>Insecta</taxon>
        <taxon>Pterygota</taxon>
        <taxon>Neoptera</taxon>
        <taxon>Endopterygota</taxon>
        <taxon>Diptera</taxon>
        <taxon>Brachycera</taxon>
        <taxon>Muscomorpha</taxon>
        <taxon>Ephydroidea</taxon>
        <taxon>Drosophilidae</taxon>
        <taxon>Drosophila</taxon>
        <taxon>Sophophora</taxon>
    </lineage>
</organism>
<evidence type="ECO:0000256" key="2">
    <source>
        <dbReference type="ARBA" id="ARBA00010701"/>
    </source>
</evidence>
<keyword evidence="3" id="KW-0964">Secreted</keyword>
<dbReference type="SUPFAM" id="SSF53474">
    <property type="entry name" value="alpha/beta-Hydrolases"/>
    <property type="match status" value="1"/>
</dbReference>
<dbReference type="InterPro" id="IPR000734">
    <property type="entry name" value="TAG_lipase"/>
</dbReference>
<dbReference type="PANTHER" id="PTHR11610">
    <property type="entry name" value="LIPASE"/>
    <property type="match status" value="1"/>
</dbReference>
<dbReference type="GO" id="GO:0052689">
    <property type="term" value="F:carboxylic ester hydrolase activity"/>
    <property type="evidence" value="ECO:0007669"/>
    <property type="project" value="InterPro"/>
</dbReference>
<feature type="active site" description="Charge relay system" evidence="4">
    <location>
        <position position="227"/>
    </location>
</feature>
<feature type="binding site" evidence="5">
    <location>
        <position position="241"/>
    </location>
    <ligand>
        <name>Ca(2+)</name>
        <dbReference type="ChEBI" id="CHEBI:29108"/>
    </ligand>
</feature>
<dbReference type="FunFam" id="3.40.50.1820:FF:000369">
    <property type="entry name" value="LD47264p"/>
    <property type="match status" value="1"/>
</dbReference>
<evidence type="ECO:0000313" key="9">
    <source>
        <dbReference type="RefSeq" id="XP_001354849.2"/>
    </source>
</evidence>
<dbReference type="PIRSF" id="PIRSF000865">
    <property type="entry name" value="Lipoprotein_lipase_LIPH"/>
    <property type="match status" value="1"/>
</dbReference>
<proteinExistence type="inferred from homology"/>
<evidence type="ECO:0000256" key="4">
    <source>
        <dbReference type="PIRSR" id="PIRSR000865-1"/>
    </source>
</evidence>
<evidence type="ECO:0000313" key="8">
    <source>
        <dbReference type="Proteomes" id="UP000001819"/>
    </source>
</evidence>
<dbReference type="GO" id="GO:0016042">
    <property type="term" value="P:lipid catabolic process"/>
    <property type="evidence" value="ECO:0007669"/>
    <property type="project" value="TreeGrafter"/>
</dbReference>
<dbReference type="AlphaFoldDB" id="A0A6I8UFV3"/>
<comment type="subcellular location">
    <subcellularLocation>
        <location evidence="1">Secreted</location>
    </subcellularLocation>
</comment>
<dbReference type="InterPro" id="IPR016272">
    <property type="entry name" value="Lipase_LIPH"/>
</dbReference>
<dbReference type="InParanoid" id="A0A6I8UFV3"/>
<evidence type="ECO:0000256" key="3">
    <source>
        <dbReference type="ARBA" id="ARBA00022525"/>
    </source>
</evidence>
<reference evidence="9" key="1">
    <citation type="submission" date="2025-08" db="UniProtKB">
        <authorList>
            <consortium name="RefSeq"/>
        </authorList>
    </citation>
    <scope>IDENTIFICATION</scope>
    <source>
        <strain evidence="9">MV-25-SWS-2005</strain>
        <tissue evidence="9">Whole body</tissue>
    </source>
</reference>
<dbReference type="GO" id="GO:0046872">
    <property type="term" value="F:metal ion binding"/>
    <property type="evidence" value="ECO:0007669"/>
    <property type="project" value="UniProtKB-KW"/>
</dbReference>
<evidence type="ECO:0000259" key="7">
    <source>
        <dbReference type="Pfam" id="PF00151"/>
    </source>
</evidence>
<evidence type="ECO:0000256" key="1">
    <source>
        <dbReference type="ARBA" id="ARBA00004613"/>
    </source>
</evidence>
<dbReference type="InterPro" id="IPR033906">
    <property type="entry name" value="Lipase_N"/>
</dbReference>
<feature type="binding site" evidence="5">
    <location>
        <position position="246"/>
    </location>
    <ligand>
        <name>Ca(2+)</name>
        <dbReference type="ChEBI" id="CHEBI:29108"/>
    </ligand>
</feature>
<feature type="domain" description="Lipase" evidence="7">
    <location>
        <begin position="46"/>
        <end position="397"/>
    </location>
</feature>
<dbReference type="GO" id="GO:0005615">
    <property type="term" value="C:extracellular space"/>
    <property type="evidence" value="ECO:0007669"/>
    <property type="project" value="TreeGrafter"/>
</dbReference>
<dbReference type="CDD" id="cd00707">
    <property type="entry name" value="Pancreat_lipase_like"/>
    <property type="match status" value="1"/>
</dbReference>
<dbReference type="ExpressionAtlas" id="A0A6I8UFV3">
    <property type="expression patterns" value="baseline"/>
</dbReference>
<dbReference type="FunCoup" id="A0A6I8UFV3">
    <property type="interactions" value="27"/>
</dbReference>